<reference evidence="2 3" key="1">
    <citation type="journal article" date="2012" name="Eukaryot. Cell">
        <title>Draft genome sequence of CBS 2479, the standard type strain of Trichosporon asahii.</title>
        <authorList>
            <person name="Yang R.Y."/>
            <person name="Li H.T."/>
            <person name="Zhu H."/>
            <person name="Zhou G.P."/>
            <person name="Wang M."/>
            <person name="Wang L."/>
        </authorList>
    </citation>
    <scope>NUCLEOTIDE SEQUENCE [LARGE SCALE GENOMIC DNA]</scope>
    <source>
        <strain evidence="3">ATCC 90039 / CBS 2479 / JCM 2466 / KCTC 7840 / NCYC 2677 / UAMH 7654</strain>
    </source>
</reference>
<organism evidence="2 3">
    <name type="scientific">Trichosporon asahii var. asahii (strain ATCC 90039 / CBS 2479 / JCM 2466 / KCTC 7840 / NBRC 103889/ NCYC 2677 / UAMH 7654)</name>
    <name type="common">Yeast</name>
    <dbReference type="NCBI Taxonomy" id="1186058"/>
    <lineage>
        <taxon>Eukaryota</taxon>
        <taxon>Fungi</taxon>
        <taxon>Dikarya</taxon>
        <taxon>Basidiomycota</taxon>
        <taxon>Agaricomycotina</taxon>
        <taxon>Tremellomycetes</taxon>
        <taxon>Trichosporonales</taxon>
        <taxon>Trichosporonaceae</taxon>
        <taxon>Trichosporon</taxon>
    </lineage>
</organism>
<evidence type="ECO:0000256" key="1">
    <source>
        <dbReference type="SAM" id="MobiDB-lite"/>
    </source>
</evidence>
<comment type="caution">
    <text evidence="2">The sequence shown here is derived from an EMBL/GenBank/DDBJ whole genome shotgun (WGS) entry which is preliminary data.</text>
</comment>
<evidence type="ECO:0000313" key="3">
    <source>
        <dbReference type="Proteomes" id="UP000002748"/>
    </source>
</evidence>
<name>J5R730_TRIAS</name>
<dbReference type="GeneID" id="25991334"/>
<feature type="region of interest" description="Disordered" evidence="1">
    <location>
        <begin position="170"/>
        <end position="208"/>
    </location>
</feature>
<dbReference type="AlphaFoldDB" id="J5R730"/>
<proteinExistence type="predicted"/>
<protein>
    <submittedName>
        <fullName evidence="2">Uncharacterized protein</fullName>
    </submittedName>
</protein>
<dbReference type="VEuPathDB" id="FungiDB:A1Q1_07822"/>
<evidence type="ECO:0000313" key="2">
    <source>
        <dbReference type="EMBL" id="EJT51028.1"/>
    </source>
</evidence>
<dbReference type="Proteomes" id="UP000002748">
    <property type="component" value="Unassembled WGS sequence"/>
</dbReference>
<sequence>MLTAAEAERRRHDIRAEFARRVESCQTRYRVEAEAILRARKHLTPLSKIIRARELLRDIYLRETAELSAISAEQTERLREVDAEAPPIALVEGATPRPGTSSSGSDTGEQIHPQRRTHAQRGADKRFVQKLTSVRGPASPSDLCSPKPPTSALEAAEMDYLKLPSLPESVASAKRKTPSPGHSPGQSPEHQRLAAWSPKTDYAPGAPVIPHLGNAEPAFKRQRISDAAQRAVLFESLLKFARDLTDKEEHKEFLDELQNEFETVNRD</sequence>
<accession>J5R730</accession>
<dbReference type="HOGENOM" id="CLU_1042770_0_0_1"/>
<feature type="compositionally biased region" description="Polar residues" evidence="1">
    <location>
        <begin position="98"/>
        <end position="108"/>
    </location>
</feature>
<feature type="region of interest" description="Disordered" evidence="1">
    <location>
        <begin position="78"/>
        <end position="124"/>
    </location>
</feature>
<gene>
    <name evidence="2" type="ORF">A1Q1_07822</name>
</gene>
<dbReference type="EMBL" id="ALBS01000077">
    <property type="protein sequence ID" value="EJT51028.1"/>
    <property type="molecule type" value="Genomic_DNA"/>
</dbReference>
<dbReference type="RefSeq" id="XP_014182309.1">
    <property type="nucleotide sequence ID" value="XM_014326834.1"/>
</dbReference>
<dbReference type="KEGG" id="tasa:A1Q1_07822"/>